<reference evidence="4" key="2">
    <citation type="submission" date="2023-05" db="EMBL/GenBank/DDBJ databases">
        <authorList>
            <person name="Schelkunov M.I."/>
        </authorList>
    </citation>
    <scope>NUCLEOTIDE SEQUENCE</scope>
    <source>
        <strain evidence="4">Hsosn_3</strain>
        <tissue evidence="4">Leaf</tissue>
    </source>
</reference>
<comment type="caution">
    <text evidence="4">The sequence shown here is derived from an EMBL/GenBank/DDBJ whole genome shotgun (WGS) entry which is preliminary data.</text>
</comment>
<evidence type="ECO:0000256" key="3">
    <source>
        <dbReference type="SAM" id="Coils"/>
    </source>
</evidence>
<keyword evidence="2 3" id="KW-0175">Coiled coil</keyword>
<feature type="coiled-coil region" evidence="3">
    <location>
        <begin position="204"/>
        <end position="231"/>
    </location>
</feature>
<evidence type="ECO:0000256" key="2">
    <source>
        <dbReference type="ARBA" id="ARBA00023054"/>
    </source>
</evidence>
<proteinExistence type="inferred from homology"/>
<dbReference type="PANTHER" id="PTHR32054:SF17">
    <property type="entry name" value="EXPRESSED PROTEIN"/>
    <property type="match status" value="1"/>
</dbReference>
<comment type="similarity">
    <text evidence="1">Belongs to the WEB family.</text>
</comment>
<evidence type="ECO:0000313" key="5">
    <source>
        <dbReference type="Proteomes" id="UP001237642"/>
    </source>
</evidence>
<dbReference type="GO" id="GO:0009903">
    <property type="term" value="P:chloroplast avoidance movement"/>
    <property type="evidence" value="ECO:0007669"/>
    <property type="project" value="TreeGrafter"/>
</dbReference>
<accession>A0AAD8H567</accession>
<evidence type="ECO:0000313" key="4">
    <source>
        <dbReference type="EMBL" id="KAK1359832.1"/>
    </source>
</evidence>
<dbReference type="PANTHER" id="PTHR32054">
    <property type="entry name" value="HEAVY CHAIN, PUTATIVE, EXPRESSED-RELATED-RELATED"/>
    <property type="match status" value="1"/>
</dbReference>
<dbReference type="AlphaFoldDB" id="A0AAD8H567"/>
<evidence type="ECO:0000256" key="1">
    <source>
        <dbReference type="ARBA" id="ARBA00005485"/>
    </source>
</evidence>
<dbReference type="EMBL" id="JAUIZM010000010">
    <property type="protein sequence ID" value="KAK1359832.1"/>
    <property type="molecule type" value="Genomic_DNA"/>
</dbReference>
<dbReference type="GO" id="GO:0009904">
    <property type="term" value="P:chloroplast accumulation movement"/>
    <property type="evidence" value="ECO:0007669"/>
    <property type="project" value="TreeGrafter"/>
</dbReference>
<protein>
    <submittedName>
        <fullName evidence="4">Uncharacterized protein</fullName>
    </submittedName>
</protein>
<organism evidence="4 5">
    <name type="scientific">Heracleum sosnowskyi</name>
    <dbReference type="NCBI Taxonomy" id="360622"/>
    <lineage>
        <taxon>Eukaryota</taxon>
        <taxon>Viridiplantae</taxon>
        <taxon>Streptophyta</taxon>
        <taxon>Embryophyta</taxon>
        <taxon>Tracheophyta</taxon>
        <taxon>Spermatophyta</taxon>
        <taxon>Magnoliopsida</taxon>
        <taxon>eudicotyledons</taxon>
        <taxon>Gunneridae</taxon>
        <taxon>Pentapetalae</taxon>
        <taxon>asterids</taxon>
        <taxon>campanulids</taxon>
        <taxon>Apiales</taxon>
        <taxon>Apiaceae</taxon>
        <taxon>Apioideae</taxon>
        <taxon>apioid superclade</taxon>
        <taxon>Tordylieae</taxon>
        <taxon>Tordyliinae</taxon>
        <taxon>Heracleum</taxon>
    </lineage>
</organism>
<keyword evidence="5" id="KW-1185">Reference proteome</keyword>
<reference evidence="4" key="1">
    <citation type="submission" date="2023-02" db="EMBL/GenBank/DDBJ databases">
        <title>Genome of toxic invasive species Heracleum sosnowskyi carries increased number of genes despite the absence of recent whole-genome duplications.</title>
        <authorList>
            <person name="Schelkunov M."/>
            <person name="Shtratnikova V."/>
            <person name="Makarenko M."/>
            <person name="Klepikova A."/>
            <person name="Omelchenko D."/>
            <person name="Novikova G."/>
            <person name="Obukhova E."/>
            <person name="Bogdanov V."/>
            <person name="Penin A."/>
            <person name="Logacheva M."/>
        </authorList>
    </citation>
    <scope>NUCLEOTIDE SEQUENCE</scope>
    <source>
        <strain evidence="4">Hsosn_3</strain>
        <tissue evidence="4">Leaf</tissue>
    </source>
</reference>
<feature type="coiled-coil region" evidence="3">
    <location>
        <begin position="77"/>
        <end position="142"/>
    </location>
</feature>
<gene>
    <name evidence="4" type="ORF">POM88_044306</name>
</gene>
<dbReference type="Proteomes" id="UP001237642">
    <property type="component" value="Unassembled WGS sequence"/>
</dbReference>
<sequence length="295" mass="34511">MNNQRKRMEIEVFEESLVIESLQMELKQANELRSLADKATSDGVDDISQLISDMEFSQLRLELKITKKEWEHFKCEVQTITDKYEKLKSEVNEIYKKESDAQLEIAKLKSELHREKSKTAVAESYEERAKRENLALELANQHLILKVEEAKCELQILKDFAYKGSEEPSEVIEIDGTIVGEQRNACISFSKKEFESLVKKAIESEVTNRKIDELKREIETTTTKMEEFRTRAEQAVWRAEVAEKAKASFEEEKSKWVQHEERRKVDFDAFKQESISSKNTPKIYMPLGKLLKMKF</sequence>
<name>A0AAD8H567_9APIA</name>
<dbReference type="GO" id="GO:0005829">
    <property type="term" value="C:cytosol"/>
    <property type="evidence" value="ECO:0007669"/>
    <property type="project" value="TreeGrafter"/>
</dbReference>